<gene>
    <name evidence="3" type="ORF">DCAR_0101754</name>
</gene>
<dbReference type="PANTHER" id="PTHR11802">
    <property type="entry name" value="SERINE PROTEASE FAMILY S10 SERINE CARBOXYPEPTIDASE"/>
    <property type="match status" value="1"/>
</dbReference>
<comment type="similarity">
    <text evidence="1">Belongs to the peptidase S10 family.</text>
</comment>
<dbReference type="FunFam" id="3.40.50.1820:FF:000072">
    <property type="entry name" value="Serine carboxypeptidase-like 19"/>
    <property type="match status" value="1"/>
</dbReference>
<protein>
    <recommendedName>
        <fullName evidence="5">Serine carboxypeptidase-like 18</fullName>
    </recommendedName>
</protein>
<dbReference type="PANTHER" id="PTHR11802:SF29">
    <property type="entry name" value="SERINE CARBOXYPEPTIDASE-LIKE 19"/>
    <property type="match status" value="1"/>
</dbReference>
<dbReference type="GO" id="GO:0019748">
    <property type="term" value="P:secondary metabolic process"/>
    <property type="evidence" value="ECO:0007669"/>
    <property type="project" value="TreeGrafter"/>
</dbReference>
<dbReference type="Gene3D" id="3.40.50.1820">
    <property type="entry name" value="alpha/beta hydrolase"/>
    <property type="match status" value="1"/>
</dbReference>
<reference evidence="3" key="2">
    <citation type="submission" date="2022-03" db="EMBL/GenBank/DDBJ databases">
        <title>Draft title - Genomic analysis of global carrot germplasm unveils the trajectory of domestication and the origin of high carotenoid orange carrot.</title>
        <authorList>
            <person name="Iorizzo M."/>
            <person name="Ellison S."/>
            <person name="Senalik D."/>
            <person name="Macko-Podgorni A."/>
            <person name="Grzebelus D."/>
            <person name="Bostan H."/>
            <person name="Rolling W."/>
            <person name="Curaba J."/>
            <person name="Simon P."/>
        </authorList>
    </citation>
    <scope>NUCLEOTIDE SEQUENCE</scope>
    <source>
        <tissue evidence="3">Leaf</tissue>
    </source>
</reference>
<dbReference type="EMBL" id="CP093343">
    <property type="protein sequence ID" value="WOG82589.1"/>
    <property type="molecule type" value="Genomic_DNA"/>
</dbReference>
<dbReference type="GO" id="GO:0004185">
    <property type="term" value="F:serine-type carboxypeptidase activity"/>
    <property type="evidence" value="ECO:0007669"/>
    <property type="project" value="InterPro"/>
</dbReference>
<evidence type="ECO:0000256" key="2">
    <source>
        <dbReference type="SAM" id="SignalP"/>
    </source>
</evidence>
<dbReference type="FunFam" id="3.40.50.12670:FF:000002">
    <property type="entry name" value="Carboxypeptidase"/>
    <property type="match status" value="1"/>
</dbReference>
<dbReference type="InterPro" id="IPR029058">
    <property type="entry name" value="AB_hydrolase_fold"/>
</dbReference>
<dbReference type="GO" id="GO:0006508">
    <property type="term" value="P:proteolysis"/>
    <property type="evidence" value="ECO:0007669"/>
    <property type="project" value="InterPro"/>
</dbReference>
<accession>A0AAF1AFU8</accession>
<dbReference type="Proteomes" id="UP000077755">
    <property type="component" value="Chromosome 1"/>
</dbReference>
<dbReference type="Pfam" id="PF00450">
    <property type="entry name" value="Peptidase_S10"/>
    <property type="match status" value="1"/>
</dbReference>
<dbReference type="InterPro" id="IPR001563">
    <property type="entry name" value="Peptidase_S10"/>
</dbReference>
<keyword evidence="2" id="KW-0732">Signal</keyword>
<dbReference type="PRINTS" id="PR00724">
    <property type="entry name" value="CRBOXYPTASEC"/>
</dbReference>
<evidence type="ECO:0000313" key="4">
    <source>
        <dbReference type="Proteomes" id="UP000077755"/>
    </source>
</evidence>
<evidence type="ECO:0000313" key="3">
    <source>
        <dbReference type="EMBL" id="WOG82589.1"/>
    </source>
</evidence>
<feature type="chain" id="PRO_5042100240" description="Serine carboxypeptidase-like 18" evidence="2">
    <location>
        <begin position="19"/>
        <end position="466"/>
    </location>
</feature>
<dbReference type="AlphaFoldDB" id="A0AAF1AFU8"/>
<dbReference type="GO" id="GO:0016747">
    <property type="term" value="F:acyltransferase activity, transferring groups other than amino-acyl groups"/>
    <property type="evidence" value="ECO:0007669"/>
    <property type="project" value="TreeGrafter"/>
</dbReference>
<dbReference type="KEGG" id="dcr:108206272"/>
<dbReference type="SUPFAM" id="SSF53474">
    <property type="entry name" value="alpha/beta-Hydrolases"/>
    <property type="match status" value="1"/>
</dbReference>
<proteinExistence type="inferred from homology"/>
<dbReference type="Gene3D" id="3.40.50.12670">
    <property type="match status" value="1"/>
</dbReference>
<evidence type="ECO:0008006" key="5">
    <source>
        <dbReference type="Google" id="ProtNLM"/>
    </source>
</evidence>
<evidence type="ECO:0000256" key="1">
    <source>
        <dbReference type="ARBA" id="ARBA00009431"/>
    </source>
</evidence>
<sequence length="466" mass="52315">MGSVYKMYFLLLLIGVLAFVSNQVVEDSHSAVKFLPGFRGPLPFNLQTGYVGVDESEDVQLFYYFVESERNPMVDPLILWLTGGPGCSGFTALANGIGPLYFREERYNGTLPTLYSNHNTWTKIASMIFLDLPVGTGFSYGRTSVASSSNDSQACAQAVQFLRKWLLSHPKFLSNPFYVGGDSYAGIFVPIVTQIISNENEAAIEPSINLKGYLAGNPLTSYADSNFSILFSHGMGIISDELYESLRRSCGLYHQKSDPDSAECSQSLEVYEQCTSGLNQYNILEKKCDRHEPQLRRSLSVDKRAAIDRSGESSLSALECPVAALSLYGYWFNDESVQEALRIRKGTIGTWVRCNQDNLAYEILITDVKPYHANLSTKGYKSLIFSGDHDFIIPFQSTQAWIRNLNYSIIDDWRPWIVDGQYAGYTRTYSNKMTFVTVKGGGHTTSQYNPLETYVLFERWISDQSL</sequence>
<organism evidence="3 4">
    <name type="scientific">Daucus carota subsp. sativus</name>
    <name type="common">Carrot</name>
    <dbReference type="NCBI Taxonomy" id="79200"/>
    <lineage>
        <taxon>Eukaryota</taxon>
        <taxon>Viridiplantae</taxon>
        <taxon>Streptophyta</taxon>
        <taxon>Embryophyta</taxon>
        <taxon>Tracheophyta</taxon>
        <taxon>Spermatophyta</taxon>
        <taxon>Magnoliopsida</taxon>
        <taxon>eudicotyledons</taxon>
        <taxon>Gunneridae</taxon>
        <taxon>Pentapetalae</taxon>
        <taxon>asterids</taxon>
        <taxon>campanulids</taxon>
        <taxon>Apiales</taxon>
        <taxon>Apiaceae</taxon>
        <taxon>Apioideae</taxon>
        <taxon>Scandiceae</taxon>
        <taxon>Daucinae</taxon>
        <taxon>Daucus</taxon>
        <taxon>Daucus sect. Daucus</taxon>
    </lineage>
</organism>
<reference evidence="3" key="1">
    <citation type="journal article" date="2016" name="Nat. Genet.">
        <title>A high-quality carrot genome assembly provides new insights into carotenoid accumulation and asterid genome evolution.</title>
        <authorList>
            <person name="Iorizzo M."/>
            <person name="Ellison S."/>
            <person name="Senalik D."/>
            <person name="Zeng P."/>
            <person name="Satapoomin P."/>
            <person name="Huang J."/>
            <person name="Bowman M."/>
            <person name="Iovene M."/>
            <person name="Sanseverino W."/>
            <person name="Cavagnaro P."/>
            <person name="Yildiz M."/>
            <person name="Macko-Podgorni A."/>
            <person name="Moranska E."/>
            <person name="Grzebelus E."/>
            <person name="Grzebelus D."/>
            <person name="Ashrafi H."/>
            <person name="Zheng Z."/>
            <person name="Cheng S."/>
            <person name="Spooner D."/>
            <person name="Van Deynze A."/>
            <person name="Simon P."/>
        </authorList>
    </citation>
    <scope>NUCLEOTIDE SEQUENCE</scope>
    <source>
        <tissue evidence="3">Leaf</tissue>
    </source>
</reference>
<name>A0AAF1AFU8_DAUCS</name>
<keyword evidence="4" id="KW-1185">Reference proteome</keyword>
<feature type="signal peptide" evidence="2">
    <location>
        <begin position="1"/>
        <end position="18"/>
    </location>
</feature>